<dbReference type="GO" id="GO:0006354">
    <property type="term" value="P:DNA-templated transcription elongation"/>
    <property type="evidence" value="ECO:0007669"/>
    <property type="project" value="TreeGrafter"/>
</dbReference>
<dbReference type="OrthoDB" id="3823115at2"/>
<sequence>MTSTSGLSESARTRLEQELAQVQQQRDALAPRLSEESMGDAADQADVLERAENAAWLDRRATEISDLLTGKAPSVGQDGLAPGTVVELRYDDGDTEKLRVIAIAEEAEDGVPTVTADSPAGKAIAGRSAGDTVTYRTPGGEVSAEIVSLTPPS</sequence>
<organism evidence="3 4">
    <name type="scientific">Amycolatopsis antarctica</name>
    <dbReference type="NCBI Taxonomy" id="1854586"/>
    <lineage>
        <taxon>Bacteria</taxon>
        <taxon>Bacillati</taxon>
        <taxon>Actinomycetota</taxon>
        <taxon>Actinomycetes</taxon>
        <taxon>Pseudonocardiales</taxon>
        <taxon>Pseudonocardiaceae</taxon>
        <taxon>Amycolatopsis</taxon>
    </lineage>
</organism>
<proteinExistence type="predicted"/>
<keyword evidence="3" id="KW-0808">Transferase</keyword>
<accession>A0A263D0A7</accession>
<evidence type="ECO:0000256" key="1">
    <source>
        <dbReference type="SAM" id="MobiDB-lite"/>
    </source>
</evidence>
<dbReference type="AlphaFoldDB" id="A0A263D0A7"/>
<dbReference type="EMBL" id="NKYE01000010">
    <property type="protein sequence ID" value="OZM71870.1"/>
    <property type="molecule type" value="Genomic_DNA"/>
</dbReference>
<dbReference type="FunCoup" id="A0A263D0A7">
    <property type="interactions" value="4"/>
</dbReference>
<dbReference type="InterPro" id="IPR036953">
    <property type="entry name" value="GreA/GreB_C_sf"/>
</dbReference>
<dbReference type="RefSeq" id="WP_094863827.1">
    <property type="nucleotide sequence ID" value="NZ_NKYE01000010.1"/>
</dbReference>
<comment type="caution">
    <text evidence="3">The sequence shown here is derived from an EMBL/GenBank/DDBJ whole genome shotgun (WGS) entry which is preliminary data.</text>
</comment>
<dbReference type="PANTHER" id="PTHR30437:SF4">
    <property type="entry name" value="TRANSCRIPTION ELONGATION FACTOR GREA"/>
    <property type="match status" value="1"/>
</dbReference>
<gene>
    <name evidence="3" type="ORF">CFN78_17080</name>
</gene>
<feature type="domain" description="Transcription elongation factor GreA/GreB C-terminal" evidence="2">
    <location>
        <begin position="81"/>
        <end position="150"/>
    </location>
</feature>
<evidence type="ECO:0000313" key="3">
    <source>
        <dbReference type="EMBL" id="OZM71870.1"/>
    </source>
</evidence>
<reference evidence="3 4" key="1">
    <citation type="submission" date="2017-07" db="EMBL/GenBank/DDBJ databases">
        <title>Amycolatopsis antarcticus sp. nov., isolated from the surface of an Antarcticus brown macroalga.</title>
        <authorList>
            <person name="Wang J."/>
            <person name="Leiva S."/>
            <person name="Huang J."/>
            <person name="Huang Y."/>
        </authorList>
    </citation>
    <scope>NUCLEOTIDE SEQUENCE [LARGE SCALE GENOMIC DNA]</scope>
    <source>
        <strain evidence="3 4">AU-G6</strain>
    </source>
</reference>
<dbReference type="PIRSF" id="PIRSF006092">
    <property type="entry name" value="GreA_GreB"/>
    <property type="match status" value="1"/>
</dbReference>
<dbReference type="GO" id="GO:0070063">
    <property type="term" value="F:RNA polymerase binding"/>
    <property type="evidence" value="ECO:0007669"/>
    <property type="project" value="InterPro"/>
</dbReference>
<dbReference type="InterPro" id="IPR023459">
    <property type="entry name" value="Tscrpt_elong_fac_GreA/B_fam"/>
</dbReference>
<feature type="region of interest" description="Disordered" evidence="1">
    <location>
        <begin position="1"/>
        <end position="46"/>
    </location>
</feature>
<dbReference type="Proteomes" id="UP000242444">
    <property type="component" value="Unassembled WGS sequence"/>
</dbReference>
<protein>
    <submittedName>
        <fullName evidence="3">Nucleoside diphosphate kinase regulator</fullName>
    </submittedName>
</protein>
<keyword evidence="4" id="KW-1185">Reference proteome</keyword>
<keyword evidence="3" id="KW-0418">Kinase</keyword>
<dbReference type="NCBIfam" id="NF004548">
    <property type="entry name" value="PRK05892.1"/>
    <property type="match status" value="1"/>
</dbReference>
<name>A0A263D0A7_9PSEU</name>
<dbReference type="Gene3D" id="3.10.50.30">
    <property type="entry name" value="Transcription elongation factor, GreA/GreB, C-terminal domain"/>
    <property type="match status" value="1"/>
</dbReference>
<feature type="region of interest" description="Disordered" evidence="1">
    <location>
        <begin position="112"/>
        <end position="137"/>
    </location>
</feature>
<dbReference type="SUPFAM" id="SSF54534">
    <property type="entry name" value="FKBP-like"/>
    <property type="match status" value="1"/>
</dbReference>
<evidence type="ECO:0000313" key="4">
    <source>
        <dbReference type="Proteomes" id="UP000242444"/>
    </source>
</evidence>
<dbReference type="InParanoid" id="A0A263D0A7"/>
<dbReference type="GO" id="GO:0016301">
    <property type="term" value="F:kinase activity"/>
    <property type="evidence" value="ECO:0007669"/>
    <property type="project" value="UniProtKB-KW"/>
</dbReference>
<dbReference type="GO" id="GO:0003677">
    <property type="term" value="F:DNA binding"/>
    <property type="evidence" value="ECO:0007669"/>
    <property type="project" value="InterPro"/>
</dbReference>
<dbReference type="Pfam" id="PF01272">
    <property type="entry name" value="GreA_GreB"/>
    <property type="match status" value="1"/>
</dbReference>
<dbReference type="GO" id="GO:0032784">
    <property type="term" value="P:regulation of DNA-templated transcription elongation"/>
    <property type="evidence" value="ECO:0007669"/>
    <property type="project" value="InterPro"/>
</dbReference>
<dbReference type="PANTHER" id="PTHR30437">
    <property type="entry name" value="TRANSCRIPTION ELONGATION FACTOR GREA"/>
    <property type="match status" value="1"/>
</dbReference>
<dbReference type="InterPro" id="IPR001437">
    <property type="entry name" value="Tscrpt_elong_fac_GreA/B_C"/>
</dbReference>
<evidence type="ECO:0000259" key="2">
    <source>
        <dbReference type="Pfam" id="PF01272"/>
    </source>
</evidence>
<feature type="compositionally biased region" description="Polar residues" evidence="1">
    <location>
        <begin position="1"/>
        <end position="10"/>
    </location>
</feature>